<dbReference type="NCBIfam" id="NF004469">
    <property type="entry name" value="PRK05800.1"/>
    <property type="match status" value="1"/>
</dbReference>
<evidence type="ECO:0000256" key="12">
    <source>
        <dbReference type="ARBA" id="ARBA00022840"/>
    </source>
</evidence>
<dbReference type="GO" id="GO:0016779">
    <property type="term" value="F:nucleotidyltransferase activity"/>
    <property type="evidence" value="ECO:0007669"/>
    <property type="project" value="UniProtKB-KW"/>
</dbReference>
<dbReference type="EC" id="2.7.7.62" evidence="14"/>
<evidence type="ECO:0000256" key="5">
    <source>
        <dbReference type="ARBA" id="ARBA00004692"/>
    </source>
</evidence>
<comment type="catalytic activity">
    <reaction evidence="1 14">
        <text>adenosylcob(III)inamide + ATP = adenosylcob(III)inamide phosphate + ADP + H(+)</text>
        <dbReference type="Rhea" id="RHEA:15769"/>
        <dbReference type="ChEBI" id="CHEBI:2480"/>
        <dbReference type="ChEBI" id="CHEBI:15378"/>
        <dbReference type="ChEBI" id="CHEBI:30616"/>
        <dbReference type="ChEBI" id="CHEBI:58502"/>
        <dbReference type="ChEBI" id="CHEBI:456216"/>
        <dbReference type="EC" id="2.7.1.156"/>
    </reaction>
</comment>
<dbReference type="PIRSF" id="PIRSF006135">
    <property type="entry name" value="CobU"/>
    <property type="match status" value="1"/>
</dbReference>
<protein>
    <recommendedName>
        <fullName evidence="14">Bifunctional adenosylcobalamin biosynthesis protein</fullName>
        <ecNumber evidence="14">2.7.1.156</ecNumber>
        <ecNumber evidence="14">2.7.7.62</ecNumber>
    </recommendedName>
</protein>
<name>A0ABP7E7S5_9GAMM</name>
<keyword evidence="15" id="KW-0548">Nucleotidyltransferase</keyword>
<dbReference type="Gene3D" id="3.40.50.300">
    <property type="entry name" value="P-loop containing nucleotide triphosphate hydrolases"/>
    <property type="match status" value="1"/>
</dbReference>
<organism evidence="15 16">
    <name type="scientific">Oceanisphaera sediminis</name>
    <dbReference type="NCBI Taxonomy" id="981381"/>
    <lineage>
        <taxon>Bacteria</taxon>
        <taxon>Pseudomonadati</taxon>
        <taxon>Pseudomonadota</taxon>
        <taxon>Gammaproteobacteria</taxon>
        <taxon>Aeromonadales</taxon>
        <taxon>Aeromonadaceae</taxon>
        <taxon>Oceanisphaera</taxon>
    </lineage>
</organism>
<evidence type="ECO:0000256" key="13">
    <source>
        <dbReference type="ARBA" id="ARBA00023134"/>
    </source>
</evidence>
<keyword evidence="8 14" id="KW-0169">Cobalamin biosynthesis</keyword>
<dbReference type="EMBL" id="BAABDS010000033">
    <property type="protein sequence ID" value="GAA3713442.1"/>
    <property type="molecule type" value="Genomic_DNA"/>
</dbReference>
<evidence type="ECO:0000256" key="8">
    <source>
        <dbReference type="ARBA" id="ARBA00022573"/>
    </source>
</evidence>
<dbReference type="CDD" id="cd00544">
    <property type="entry name" value="CobU"/>
    <property type="match status" value="1"/>
</dbReference>
<keyword evidence="16" id="KW-1185">Reference proteome</keyword>
<dbReference type="InterPro" id="IPR027417">
    <property type="entry name" value="P-loop_NTPase"/>
</dbReference>
<evidence type="ECO:0000256" key="10">
    <source>
        <dbReference type="ARBA" id="ARBA00022741"/>
    </source>
</evidence>
<keyword evidence="13 14" id="KW-0342">GTP-binding</keyword>
<dbReference type="PANTHER" id="PTHR34848">
    <property type="match status" value="1"/>
</dbReference>
<dbReference type="Proteomes" id="UP001501479">
    <property type="component" value="Unassembled WGS sequence"/>
</dbReference>
<comment type="catalytic activity">
    <reaction evidence="2 14">
        <text>adenosylcob(III)inamide phosphate + GTP + H(+) = adenosylcob(III)inamide-GDP + diphosphate</text>
        <dbReference type="Rhea" id="RHEA:22712"/>
        <dbReference type="ChEBI" id="CHEBI:15378"/>
        <dbReference type="ChEBI" id="CHEBI:33019"/>
        <dbReference type="ChEBI" id="CHEBI:37565"/>
        <dbReference type="ChEBI" id="CHEBI:58502"/>
        <dbReference type="ChEBI" id="CHEBI:60487"/>
        <dbReference type="EC" id="2.7.7.62"/>
    </reaction>
</comment>
<dbReference type="Pfam" id="PF02283">
    <property type="entry name" value="CobU"/>
    <property type="match status" value="1"/>
</dbReference>
<evidence type="ECO:0000256" key="14">
    <source>
        <dbReference type="PIRNR" id="PIRNR006135"/>
    </source>
</evidence>
<comment type="catalytic activity">
    <reaction evidence="3">
        <text>adenosylcob(III)inamide + GTP = adenosylcob(III)inamide phosphate + GDP + H(+)</text>
        <dbReference type="Rhea" id="RHEA:15765"/>
        <dbReference type="ChEBI" id="CHEBI:2480"/>
        <dbReference type="ChEBI" id="CHEBI:15378"/>
        <dbReference type="ChEBI" id="CHEBI:37565"/>
        <dbReference type="ChEBI" id="CHEBI:58189"/>
        <dbReference type="ChEBI" id="CHEBI:58502"/>
        <dbReference type="EC" id="2.7.1.156"/>
    </reaction>
</comment>
<dbReference type="InterPro" id="IPR003203">
    <property type="entry name" value="CobU/CobP"/>
</dbReference>
<gene>
    <name evidence="15" type="primary">cobU</name>
    <name evidence="15" type="ORF">GCM10022421_20940</name>
</gene>
<evidence type="ECO:0000256" key="2">
    <source>
        <dbReference type="ARBA" id="ARBA00000711"/>
    </source>
</evidence>
<evidence type="ECO:0000256" key="11">
    <source>
        <dbReference type="ARBA" id="ARBA00022777"/>
    </source>
</evidence>
<evidence type="ECO:0000256" key="4">
    <source>
        <dbReference type="ARBA" id="ARBA00003889"/>
    </source>
</evidence>
<evidence type="ECO:0000256" key="6">
    <source>
        <dbReference type="ARBA" id="ARBA00005159"/>
    </source>
</evidence>
<comment type="function">
    <text evidence="4 14">Catalyzes ATP-dependent phosphorylation of adenosylcobinamide and addition of GMP to adenosylcobinamide phosphate.</text>
</comment>
<keyword evidence="10 14" id="KW-0547">Nucleotide-binding</keyword>
<sequence>MKQFVLGGARSGKSSLAERLCADCGDKVAYIATANKAWNDAEMEARITRHRQQRSGHWHTIEAPVALAEALAELQDYDAVMIDCLTLWLSNCLHQDCWPQQRQDFLQALENFNGELVIVSNEVGMGIVPLGELSRRFVDESGFLHQAVAARCERVIFTAAGLPLVMKGPGL</sequence>
<reference evidence="16" key="1">
    <citation type="journal article" date="2019" name="Int. J. Syst. Evol. Microbiol.">
        <title>The Global Catalogue of Microorganisms (GCM) 10K type strain sequencing project: providing services to taxonomists for standard genome sequencing and annotation.</title>
        <authorList>
            <consortium name="The Broad Institute Genomics Platform"/>
            <consortium name="The Broad Institute Genome Sequencing Center for Infectious Disease"/>
            <person name="Wu L."/>
            <person name="Ma J."/>
        </authorList>
    </citation>
    <scope>NUCLEOTIDE SEQUENCE [LARGE SCALE GENOMIC DNA]</scope>
    <source>
        <strain evidence="16">JCM 17329</strain>
    </source>
</reference>
<proteinExistence type="inferred from homology"/>
<dbReference type="EC" id="2.7.1.156" evidence="14"/>
<dbReference type="SUPFAM" id="SSF52540">
    <property type="entry name" value="P-loop containing nucleoside triphosphate hydrolases"/>
    <property type="match status" value="1"/>
</dbReference>
<dbReference type="RefSeq" id="WP_344964806.1">
    <property type="nucleotide sequence ID" value="NZ_BAABDS010000033.1"/>
</dbReference>
<evidence type="ECO:0000313" key="15">
    <source>
        <dbReference type="EMBL" id="GAA3713442.1"/>
    </source>
</evidence>
<comment type="similarity">
    <text evidence="7 14">Belongs to the CobU/CobP family.</text>
</comment>
<keyword evidence="9 14" id="KW-0808">Transferase</keyword>
<keyword evidence="12 14" id="KW-0067">ATP-binding</keyword>
<keyword evidence="11 14" id="KW-0418">Kinase</keyword>
<comment type="pathway">
    <text evidence="5 14">Cofactor biosynthesis; adenosylcobalamin biosynthesis; adenosylcobalamin from cob(II)yrinate a,c-diamide: step 6/7.</text>
</comment>
<accession>A0ABP7E7S5</accession>
<evidence type="ECO:0000256" key="7">
    <source>
        <dbReference type="ARBA" id="ARBA00007490"/>
    </source>
</evidence>
<comment type="caution">
    <text evidence="15">The sequence shown here is derived from an EMBL/GenBank/DDBJ whole genome shotgun (WGS) entry which is preliminary data.</text>
</comment>
<evidence type="ECO:0000256" key="1">
    <source>
        <dbReference type="ARBA" id="ARBA00000312"/>
    </source>
</evidence>
<comment type="pathway">
    <text evidence="6 14">Cofactor biosynthesis; adenosylcobalamin biosynthesis; adenosylcobalamin from cob(II)yrinate a,c-diamide: step 5/7.</text>
</comment>
<evidence type="ECO:0000313" key="16">
    <source>
        <dbReference type="Proteomes" id="UP001501479"/>
    </source>
</evidence>
<dbReference type="GO" id="GO:0016301">
    <property type="term" value="F:kinase activity"/>
    <property type="evidence" value="ECO:0007669"/>
    <property type="project" value="UniProtKB-KW"/>
</dbReference>
<dbReference type="PANTHER" id="PTHR34848:SF1">
    <property type="entry name" value="BIFUNCTIONAL ADENOSYLCOBALAMIN BIOSYNTHESIS PROTEIN COBU"/>
    <property type="match status" value="1"/>
</dbReference>
<evidence type="ECO:0000256" key="9">
    <source>
        <dbReference type="ARBA" id="ARBA00022679"/>
    </source>
</evidence>
<evidence type="ECO:0000256" key="3">
    <source>
        <dbReference type="ARBA" id="ARBA00001522"/>
    </source>
</evidence>